<comment type="caution">
    <text evidence="1">The sequence shown here is derived from an EMBL/GenBank/DDBJ whole genome shotgun (WGS) entry which is preliminary data.</text>
</comment>
<name>A0ABD0YII0_9HEMI</name>
<gene>
    <name evidence="1" type="ORF">AAG570_012240</name>
</gene>
<dbReference type="AlphaFoldDB" id="A0ABD0YII0"/>
<sequence length="226" mass="25634">MASKRRNVSGKNIKREMTGRGTFYLAGVVCRRNWGIVKSDRRTFLTPEGESYAVACDGGRWRGQGVVGVAQTLTWAVPEPVAPPQPPPLPPLPLPFSRSQESVYFALLTPSPYIITPSRHHHHYPEPSQVHHHQLYGCWPQQTPQLLPPPPPPPPLPHAYCQQRCHDHFVDVVFRYRKIIIPINDRPTKISVIHRQTEYRRSCNPSDSVPPLKTISDPLTVIIRGF</sequence>
<organism evidence="1 2">
    <name type="scientific">Ranatra chinensis</name>
    <dbReference type="NCBI Taxonomy" id="642074"/>
    <lineage>
        <taxon>Eukaryota</taxon>
        <taxon>Metazoa</taxon>
        <taxon>Ecdysozoa</taxon>
        <taxon>Arthropoda</taxon>
        <taxon>Hexapoda</taxon>
        <taxon>Insecta</taxon>
        <taxon>Pterygota</taxon>
        <taxon>Neoptera</taxon>
        <taxon>Paraneoptera</taxon>
        <taxon>Hemiptera</taxon>
        <taxon>Heteroptera</taxon>
        <taxon>Panheteroptera</taxon>
        <taxon>Nepomorpha</taxon>
        <taxon>Nepidae</taxon>
        <taxon>Ranatrinae</taxon>
        <taxon>Ranatra</taxon>
    </lineage>
</organism>
<dbReference type="EMBL" id="JBFDAA010000007">
    <property type="protein sequence ID" value="KAL1131001.1"/>
    <property type="molecule type" value="Genomic_DNA"/>
</dbReference>
<dbReference type="Proteomes" id="UP001558652">
    <property type="component" value="Unassembled WGS sequence"/>
</dbReference>
<proteinExistence type="predicted"/>
<accession>A0ABD0YII0</accession>
<keyword evidence="2" id="KW-1185">Reference proteome</keyword>
<protein>
    <submittedName>
        <fullName evidence="1">Uncharacterized protein</fullName>
    </submittedName>
</protein>
<evidence type="ECO:0000313" key="2">
    <source>
        <dbReference type="Proteomes" id="UP001558652"/>
    </source>
</evidence>
<reference evidence="1 2" key="1">
    <citation type="submission" date="2024-07" db="EMBL/GenBank/DDBJ databases">
        <title>Chromosome-level genome assembly of the water stick insect Ranatra chinensis (Heteroptera: Nepidae).</title>
        <authorList>
            <person name="Liu X."/>
        </authorList>
    </citation>
    <scope>NUCLEOTIDE SEQUENCE [LARGE SCALE GENOMIC DNA]</scope>
    <source>
        <strain evidence="1">Cailab_2021Rc</strain>
        <tissue evidence="1">Muscle</tissue>
    </source>
</reference>
<evidence type="ECO:0000313" key="1">
    <source>
        <dbReference type="EMBL" id="KAL1131001.1"/>
    </source>
</evidence>